<dbReference type="Gene3D" id="3.40.50.300">
    <property type="entry name" value="P-loop containing nucleotide triphosphate hydrolases"/>
    <property type="match status" value="2"/>
</dbReference>
<dbReference type="SMART" id="SM00382">
    <property type="entry name" value="AAA"/>
    <property type="match status" value="1"/>
</dbReference>
<keyword evidence="2" id="KW-0347">Helicase</keyword>
<evidence type="ECO:0000313" key="2">
    <source>
        <dbReference type="EMBL" id="DAF59495.1"/>
    </source>
</evidence>
<dbReference type="InterPro" id="IPR010285">
    <property type="entry name" value="DNA_helicase_pif1-like_DEAD"/>
</dbReference>
<dbReference type="GO" id="GO:0006281">
    <property type="term" value="P:DNA repair"/>
    <property type="evidence" value="ECO:0007669"/>
    <property type="project" value="InterPro"/>
</dbReference>
<reference evidence="2" key="1">
    <citation type="journal article" date="2021" name="Proc. Natl. Acad. Sci. U.S.A.">
        <title>A Catalog of Tens of Thousands of Viruses from Human Metagenomes Reveals Hidden Associations with Chronic Diseases.</title>
        <authorList>
            <person name="Tisza M.J."/>
            <person name="Buck C.B."/>
        </authorList>
    </citation>
    <scope>NUCLEOTIDE SEQUENCE</scope>
    <source>
        <strain evidence="2">CtU557</strain>
    </source>
</reference>
<keyword evidence="2" id="KW-0378">Hydrolase</keyword>
<dbReference type="InterPro" id="IPR027417">
    <property type="entry name" value="P-loop_NTPase"/>
</dbReference>
<name>A0A8S5T943_9CAUD</name>
<sequence>MQQDRALEIMLRGDNVMLTGPAGAGKSYLLNKFIGKARRQKKKVVVTATTGLAAAHLSGQTIHSWSGIGLGSKLHEDYIYMMSETRKKAIRKTDVLIIDEVSMMHDYNLDMVNQAMQIIRENNEPMGGIQTILCGDFFQLPPVSTNGSGRFITESTTWHDLGLSVCYLEEQHRAEDLRLQDILNAMRAGDMRQRHLDWLLSRMRQKAPSDVTRLYTTNADVDELNRRELAGMSGDSHFYMRTSRGRWEAVLSLQRNVLAPELLELKLGAMVMAVKNDPEGRYHNGSIGSVIDFTSDGFPIVNFGHPVIVYPDEWELRSGDRVTAAITQIPLRLAYAITVHKSQGMTLDAAEIDLRKAFVEGMGYVALSRVKNLDNLYLIGINQRALKVSKKAQQIDAELRNRSKLLA</sequence>
<dbReference type="SUPFAM" id="SSF52540">
    <property type="entry name" value="P-loop containing nucleoside triphosphate hydrolases"/>
    <property type="match status" value="2"/>
</dbReference>
<feature type="domain" description="AAA+ ATPase" evidence="1">
    <location>
        <begin position="12"/>
        <end position="244"/>
    </location>
</feature>
<dbReference type="CDD" id="cd18037">
    <property type="entry name" value="DEXSc_Pif1_like"/>
    <property type="match status" value="1"/>
</dbReference>
<accession>A0A8S5T943</accession>
<organism evidence="2">
    <name type="scientific">Podoviridae sp. ctU557</name>
    <dbReference type="NCBI Taxonomy" id="2827736"/>
    <lineage>
        <taxon>Viruses</taxon>
        <taxon>Duplodnaviria</taxon>
        <taxon>Heunggongvirae</taxon>
        <taxon>Uroviricota</taxon>
        <taxon>Caudoviricetes</taxon>
    </lineage>
</organism>
<proteinExistence type="predicted"/>
<dbReference type="InterPro" id="IPR003593">
    <property type="entry name" value="AAA+_ATPase"/>
</dbReference>
<dbReference type="GO" id="GO:0003678">
    <property type="term" value="F:DNA helicase activity"/>
    <property type="evidence" value="ECO:0007669"/>
    <property type="project" value="InterPro"/>
</dbReference>
<keyword evidence="2" id="KW-0067">ATP-binding</keyword>
<keyword evidence="2" id="KW-0547">Nucleotide-binding</keyword>
<evidence type="ECO:0000259" key="1">
    <source>
        <dbReference type="SMART" id="SM00382"/>
    </source>
</evidence>
<dbReference type="PANTHER" id="PTHR47642:SF5">
    <property type="entry name" value="ATP-DEPENDENT DNA HELICASE"/>
    <property type="match status" value="1"/>
</dbReference>
<dbReference type="InterPro" id="IPR051055">
    <property type="entry name" value="PIF1_helicase"/>
</dbReference>
<dbReference type="CDD" id="cd18809">
    <property type="entry name" value="SF1_C_RecD"/>
    <property type="match status" value="1"/>
</dbReference>
<dbReference type="GO" id="GO:0000723">
    <property type="term" value="P:telomere maintenance"/>
    <property type="evidence" value="ECO:0007669"/>
    <property type="project" value="InterPro"/>
</dbReference>
<dbReference type="PANTHER" id="PTHR47642">
    <property type="entry name" value="ATP-DEPENDENT DNA HELICASE"/>
    <property type="match status" value="1"/>
</dbReference>
<dbReference type="Pfam" id="PF05970">
    <property type="entry name" value="PIF1"/>
    <property type="match status" value="1"/>
</dbReference>
<dbReference type="EMBL" id="BK032771">
    <property type="protein sequence ID" value="DAF59495.1"/>
    <property type="molecule type" value="Genomic_DNA"/>
</dbReference>
<protein>
    <submittedName>
        <fullName evidence="2">ATP dependent DNA helicase</fullName>
    </submittedName>
</protein>